<feature type="domain" description="Phage terminase large subunit GpA ATPase" evidence="2">
    <location>
        <begin position="44"/>
        <end position="315"/>
    </location>
</feature>
<gene>
    <name evidence="4" type="ORF">V3391_06550</name>
</gene>
<name>A0ABU7WD25_9GAMM</name>
<feature type="region of interest" description="Disordered" evidence="1">
    <location>
        <begin position="666"/>
        <end position="700"/>
    </location>
</feature>
<dbReference type="RefSeq" id="WP_332077586.1">
    <property type="nucleotide sequence ID" value="NZ_JAZHBM010000001.1"/>
</dbReference>
<evidence type="ECO:0000256" key="1">
    <source>
        <dbReference type="SAM" id="MobiDB-lite"/>
    </source>
</evidence>
<dbReference type="Pfam" id="PF20454">
    <property type="entry name" value="GpA_nuclease"/>
    <property type="match status" value="1"/>
</dbReference>
<feature type="region of interest" description="Disordered" evidence="1">
    <location>
        <begin position="551"/>
        <end position="573"/>
    </location>
</feature>
<dbReference type="PANTHER" id="PTHR34413">
    <property type="entry name" value="PROPHAGE TAIL FIBER ASSEMBLY PROTEIN HOMOLOG TFAE-RELATED-RELATED"/>
    <property type="match status" value="1"/>
</dbReference>
<evidence type="ECO:0000259" key="2">
    <source>
        <dbReference type="Pfam" id="PF05876"/>
    </source>
</evidence>
<reference evidence="4 5" key="1">
    <citation type="submission" date="2024-01" db="EMBL/GenBank/DDBJ databases">
        <title>Novel species of the genus Luteimonas isolated from rivers.</title>
        <authorList>
            <person name="Lu H."/>
        </authorList>
    </citation>
    <scope>NUCLEOTIDE SEQUENCE [LARGE SCALE GENOMIC DNA]</scope>
    <source>
        <strain evidence="4 5">SMYT11W</strain>
    </source>
</reference>
<dbReference type="InterPro" id="IPR051220">
    <property type="entry name" value="TFA_Chaperone"/>
</dbReference>
<proteinExistence type="predicted"/>
<dbReference type="EMBL" id="JAZHBM010000001">
    <property type="protein sequence ID" value="MEF3081872.1"/>
    <property type="molecule type" value="Genomic_DNA"/>
</dbReference>
<dbReference type="Gene3D" id="3.40.50.300">
    <property type="entry name" value="P-loop containing nucleotide triphosphate hydrolases"/>
    <property type="match status" value="1"/>
</dbReference>
<protein>
    <submittedName>
        <fullName evidence="4">Terminase gpA endonuclease subunit</fullName>
    </submittedName>
</protein>
<comment type="caution">
    <text evidence="4">The sequence shown here is derived from an EMBL/GenBank/DDBJ whole genome shotgun (WGS) entry which is preliminary data.</text>
</comment>
<dbReference type="PANTHER" id="PTHR34413:SF2">
    <property type="entry name" value="PROPHAGE TAIL FIBER ASSEMBLY PROTEIN HOMOLOG TFAE-RELATED"/>
    <property type="match status" value="1"/>
</dbReference>
<dbReference type="Pfam" id="PF05876">
    <property type="entry name" value="GpA_ATPase"/>
    <property type="match status" value="1"/>
</dbReference>
<feature type="compositionally biased region" description="Basic residues" evidence="1">
    <location>
        <begin position="686"/>
        <end position="700"/>
    </location>
</feature>
<feature type="compositionally biased region" description="Basic and acidic residues" evidence="1">
    <location>
        <begin position="551"/>
        <end position="566"/>
    </location>
</feature>
<keyword evidence="4" id="KW-0540">Nuclease</keyword>
<keyword evidence="5" id="KW-1185">Reference proteome</keyword>
<keyword evidence="4" id="KW-0255">Endonuclease</keyword>
<dbReference type="Proteomes" id="UP001358324">
    <property type="component" value="Unassembled WGS sequence"/>
</dbReference>
<sequence>MATHATARSIRNDVAMMLRPPRRILVSDGARALRVNAGTGSGNPWDASTTPYMVKPLNATSSRLHEAVVFVGPARSGKTLALIEGCLAHTITCDPADVMVIQSTKDAAEDYSKTRISRGIRGSPELLKQLSPRAHDDNVLMKFFRSGMSLRLGWPSLSVLSGKDVKRVLMTDVDNFTGDLGIDEAFGLAMKRCQTFMSGGIVVAESSPATDYVDGQWRQSAERPHEAPPAGGIASLYNRGDRHRWYWPCMECGEYFQASPGYELFKLPLERELLERVQVDDMLTMSRRLSIVYCPHCHVGLKDRWKDAMNLRGDWVGEGQVIHRDGTIDGDVIESRTTSYYLGGVAAAFQSWESLIERYLQALKVYAKTGEEKPLKTTYNVDAALNYVPMAARSESNPTAMQDRAETWTSGSVPPGVHFLTATVDGQKNRFVVQVMGWGPGASGTLERCIVDSFSLRTSERPDGAGGFLGLEPAKYLEDWERLVPKVIQRRYPLDDGSGRTMPVRAVGIDWGGAEGHAARALEFWRSLKERGLHWRVRLVKGRGGKVDYLWKETKPDSSKRKDRNSGSRGDVPQLLINVDRMKDQVAANVAREEPGPGYYRFGDWLPTAFYEELTAETRTSKGWENLGKRRNEAFDLAVYNETLALWIKAPAINWSNPPAWAAGWDTNPDVVKGDEPPPPAPAPVRSRRPRVVPSRYLRR</sequence>
<organism evidence="4 5">
    <name type="scientific">Luteimonas flava</name>
    <dbReference type="NCBI Taxonomy" id="3115822"/>
    <lineage>
        <taxon>Bacteria</taxon>
        <taxon>Pseudomonadati</taxon>
        <taxon>Pseudomonadota</taxon>
        <taxon>Gammaproteobacteria</taxon>
        <taxon>Lysobacterales</taxon>
        <taxon>Lysobacteraceae</taxon>
        <taxon>Luteimonas</taxon>
    </lineage>
</organism>
<dbReference type="InterPro" id="IPR046453">
    <property type="entry name" value="GpA_ATPase"/>
</dbReference>
<keyword evidence="4" id="KW-0378">Hydrolase</keyword>
<accession>A0ABU7WD25</accession>
<evidence type="ECO:0000259" key="3">
    <source>
        <dbReference type="Pfam" id="PF20454"/>
    </source>
</evidence>
<dbReference type="InterPro" id="IPR027417">
    <property type="entry name" value="P-loop_NTPase"/>
</dbReference>
<evidence type="ECO:0000313" key="5">
    <source>
        <dbReference type="Proteomes" id="UP001358324"/>
    </source>
</evidence>
<dbReference type="GO" id="GO:0004519">
    <property type="term" value="F:endonuclease activity"/>
    <property type="evidence" value="ECO:0007669"/>
    <property type="project" value="UniProtKB-KW"/>
</dbReference>
<dbReference type="InterPro" id="IPR046454">
    <property type="entry name" value="GpA_endonuclease"/>
</dbReference>
<feature type="domain" description="Terminase large subunit GpA endonuclease" evidence="3">
    <location>
        <begin position="338"/>
        <end position="655"/>
    </location>
</feature>
<evidence type="ECO:0000313" key="4">
    <source>
        <dbReference type="EMBL" id="MEF3081872.1"/>
    </source>
</evidence>